<proteinExistence type="inferred from homology"/>
<dbReference type="PANTHER" id="PTHR35936">
    <property type="entry name" value="MEMBRANE-BOUND LYTIC MUREIN TRANSGLYCOSYLASE F"/>
    <property type="match status" value="1"/>
</dbReference>
<dbReference type="SUPFAM" id="SSF53850">
    <property type="entry name" value="Periplasmic binding protein-like II"/>
    <property type="match status" value="1"/>
</dbReference>
<name>A0A0W0VR41_9GAMM</name>
<dbReference type="Gene3D" id="3.40.190.10">
    <property type="entry name" value="Periplasmic binding protein-like II"/>
    <property type="match status" value="2"/>
</dbReference>
<feature type="domain" description="Solute-binding protein family 3/N-terminal" evidence="5">
    <location>
        <begin position="57"/>
        <end position="278"/>
    </location>
</feature>
<accession>A0A0W0VR41</accession>
<dbReference type="STRING" id="45068.Llon_0535"/>
<reference evidence="6 7" key="1">
    <citation type="submission" date="2015-11" db="EMBL/GenBank/DDBJ databases">
        <title>Genomic analysis of 38 Legionella species identifies large and diverse effector repertoires.</title>
        <authorList>
            <person name="Burstein D."/>
            <person name="Amaro F."/>
            <person name="Zusman T."/>
            <person name="Lifshitz Z."/>
            <person name="Cohen O."/>
            <person name="Gilbert J.A."/>
            <person name="Pupko T."/>
            <person name="Shuman H.A."/>
            <person name="Segal G."/>
        </authorList>
    </citation>
    <scope>NUCLEOTIDE SEQUENCE [LARGE SCALE GENOMIC DNA]</scope>
    <source>
        <strain evidence="6 7">ATCC 49505</strain>
    </source>
</reference>
<evidence type="ECO:0000313" key="6">
    <source>
        <dbReference type="EMBL" id="KTD22495.1"/>
    </source>
</evidence>
<evidence type="ECO:0000259" key="5">
    <source>
        <dbReference type="SMART" id="SM00062"/>
    </source>
</evidence>
<protein>
    <submittedName>
        <fullName evidence="6">Arginine transport system periplasmic binding protein</fullName>
    </submittedName>
</protein>
<dbReference type="Pfam" id="PF00497">
    <property type="entry name" value="SBP_bac_3"/>
    <property type="match status" value="1"/>
</dbReference>
<comment type="caution">
    <text evidence="6">The sequence shown here is derived from an EMBL/GenBank/DDBJ whole genome shotgun (WGS) entry which is preliminary data.</text>
</comment>
<evidence type="ECO:0000256" key="2">
    <source>
        <dbReference type="ARBA" id="ARBA00010333"/>
    </source>
</evidence>
<dbReference type="InterPro" id="IPR018313">
    <property type="entry name" value="SBP_3_CS"/>
</dbReference>
<dbReference type="SMART" id="SM00062">
    <property type="entry name" value="PBPb"/>
    <property type="match status" value="1"/>
</dbReference>
<dbReference type="InterPro" id="IPR001638">
    <property type="entry name" value="Solute-binding_3/MltF_N"/>
</dbReference>
<keyword evidence="3" id="KW-0732">Signal</keyword>
<gene>
    <name evidence="6" type="primary">artJ</name>
    <name evidence="6" type="ORF">Llon_0535</name>
</gene>
<evidence type="ECO:0000256" key="3">
    <source>
        <dbReference type="ARBA" id="ARBA00022729"/>
    </source>
</evidence>
<comment type="subcellular location">
    <subcellularLocation>
        <location evidence="1">Cell envelope</location>
    </subcellularLocation>
</comment>
<dbReference type="AlphaFoldDB" id="A0A0W0VR41"/>
<dbReference type="PANTHER" id="PTHR35936:SF19">
    <property type="entry name" value="AMINO-ACID-BINDING PROTEIN YXEM-RELATED"/>
    <property type="match status" value="1"/>
</dbReference>
<sequence length="279" mass="31833">MIFYFQPQYLAKNMHNDINDSNLPADKRNNPAWQEIKNMKPLIIILLFVSSLAMADPLRIGTLYFYPPFAEQDDEKGDFSGFDIDLMKEICKKINRECVFKGMNFVDLFPALDSGKIDLAIGAISITVKRKYKYLFSYPYLANYVQYIALRSSPIESPDQIRGLTVGMLTGTISRKILNAAFGNQITIKPYLSLNDLINDLKNQNIDTALIDAFTADYWIAANDEIFKKIGHEIRVGSGYGIVALQDKQDLIQSVNQAIVDLEKEGTYLKIYESYFERQ</sequence>
<organism evidence="6 7">
    <name type="scientific">Legionella londiniensis</name>
    <dbReference type="NCBI Taxonomy" id="45068"/>
    <lineage>
        <taxon>Bacteria</taxon>
        <taxon>Pseudomonadati</taxon>
        <taxon>Pseudomonadota</taxon>
        <taxon>Gammaproteobacteria</taxon>
        <taxon>Legionellales</taxon>
        <taxon>Legionellaceae</taxon>
        <taxon>Legionella</taxon>
    </lineage>
</organism>
<dbReference type="EMBL" id="LNYK01000009">
    <property type="protein sequence ID" value="KTD22495.1"/>
    <property type="molecule type" value="Genomic_DNA"/>
</dbReference>
<dbReference type="Proteomes" id="UP000054997">
    <property type="component" value="Unassembled WGS sequence"/>
</dbReference>
<evidence type="ECO:0000256" key="1">
    <source>
        <dbReference type="ARBA" id="ARBA00004196"/>
    </source>
</evidence>
<keyword evidence="7" id="KW-1185">Reference proteome</keyword>
<comment type="similarity">
    <text evidence="2 4">Belongs to the bacterial solute-binding protein 3 family.</text>
</comment>
<dbReference type="PATRIC" id="fig|45068.5.peg.580"/>
<dbReference type="GO" id="GO:0030313">
    <property type="term" value="C:cell envelope"/>
    <property type="evidence" value="ECO:0007669"/>
    <property type="project" value="UniProtKB-SubCell"/>
</dbReference>
<dbReference type="OrthoDB" id="9768183at2"/>
<evidence type="ECO:0000256" key="4">
    <source>
        <dbReference type="RuleBase" id="RU003744"/>
    </source>
</evidence>
<dbReference type="PROSITE" id="PS01039">
    <property type="entry name" value="SBP_BACTERIAL_3"/>
    <property type="match status" value="1"/>
</dbReference>
<evidence type="ECO:0000313" key="7">
    <source>
        <dbReference type="Proteomes" id="UP000054997"/>
    </source>
</evidence>